<comment type="subcellular location">
    <subcellularLocation>
        <location evidence="1">Membrane</location>
        <topology evidence="1">Single-pass membrane protein</topology>
    </subcellularLocation>
</comment>
<keyword evidence="4 8" id="KW-0808">Transferase</keyword>
<sequence length="454" mass="52925">MVRLFAACNYCSRNHHATKAKKFPWKMALGSTAVLIIFLFCYSSQLFVWPNVWLAKKADSRNATLTPVSGSKMFLLNAYLEHRTWNASIRFITIAWRSEKIDYSCVFTCNEGLVPSPAKLTVHPSHFWFPYGTADLLCEIPPGCSKLRAAVTTVGGSTSNLTFLPVRNQKRRESNFPVDFTICHSTMFNKYNNVLQFVQAMEMYQLLGAKRVVLYKTDCSPDMEEVLRYYRDIGLIEIIDWPIDKYIKVSSSWIASESPGDLHYYGQIPVLNDCVYRNMYRTKYLFMHDPDEIILPLQNVTWYEFLSTLEQKYSSDASFYFENNVFPIEELEESGKYNLSQWAGIPGVNFLRHVMREPIPKRHFTTGKLIVNPRRLFEISVHTIKKQSHRTVEVPYDFARLFHMRRRKNTKLKREDLVMDKALWRYAPEMIRGVDHALSKMDLPSRRLNSAVHP</sequence>
<keyword evidence="5 8" id="KW-0812">Transmembrane</keyword>
<evidence type="ECO:0000256" key="7">
    <source>
        <dbReference type="ARBA" id="ARBA00023136"/>
    </source>
</evidence>
<dbReference type="Pfam" id="PF01697">
    <property type="entry name" value="Glyco_transf_92"/>
    <property type="match status" value="1"/>
</dbReference>
<dbReference type="InterPro" id="IPR008166">
    <property type="entry name" value="Glyco_transf_92"/>
</dbReference>
<keyword evidence="10" id="KW-1185">Reference proteome</keyword>
<dbReference type="Proteomes" id="UP001044222">
    <property type="component" value="Chromosome 13"/>
</dbReference>
<evidence type="ECO:0000256" key="8">
    <source>
        <dbReference type="RuleBase" id="RU366017"/>
    </source>
</evidence>
<name>A0A9D3LTD9_ANGAN</name>
<keyword evidence="7 8" id="KW-0472">Membrane</keyword>
<keyword evidence="6 8" id="KW-1133">Transmembrane helix</keyword>
<feature type="transmembrane region" description="Helical" evidence="8">
    <location>
        <begin position="28"/>
        <end position="49"/>
    </location>
</feature>
<dbReference type="EMBL" id="JAFIRN010000013">
    <property type="protein sequence ID" value="KAG5836687.1"/>
    <property type="molecule type" value="Genomic_DNA"/>
</dbReference>
<dbReference type="GO" id="GO:0016020">
    <property type="term" value="C:membrane"/>
    <property type="evidence" value="ECO:0007669"/>
    <property type="project" value="UniProtKB-SubCell"/>
</dbReference>
<evidence type="ECO:0000313" key="10">
    <source>
        <dbReference type="Proteomes" id="UP001044222"/>
    </source>
</evidence>
<evidence type="ECO:0000256" key="5">
    <source>
        <dbReference type="ARBA" id="ARBA00022692"/>
    </source>
</evidence>
<dbReference type="GO" id="GO:0005737">
    <property type="term" value="C:cytoplasm"/>
    <property type="evidence" value="ECO:0007669"/>
    <property type="project" value="TreeGrafter"/>
</dbReference>
<dbReference type="AlphaFoldDB" id="A0A9D3LTD9"/>
<accession>A0A9D3LTD9</accession>
<evidence type="ECO:0000256" key="3">
    <source>
        <dbReference type="ARBA" id="ARBA00022676"/>
    </source>
</evidence>
<evidence type="ECO:0000256" key="2">
    <source>
        <dbReference type="ARBA" id="ARBA00007647"/>
    </source>
</evidence>
<comment type="similarity">
    <text evidence="2 8">Belongs to the glycosyltransferase 92 family.</text>
</comment>
<dbReference type="GO" id="GO:0016757">
    <property type="term" value="F:glycosyltransferase activity"/>
    <property type="evidence" value="ECO:0007669"/>
    <property type="project" value="UniProtKB-UniRule"/>
</dbReference>
<keyword evidence="3 8" id="KW-0328">Glycosyltransferase</keyword>
<protein>
    <recommendedName>
        <fullName evidence="8">Glycosyltransferase family 92 protein</fullName>
        <ecNumber evidence="8">2.4.1.-</ecNumber>
    </recommendedName>
</protein>
<evidence type="ECO:0000313" key="9">
    <source>
        <dbReference type="EMBL" id="KAG5836687.1"/>
    </source>
</evidence>
<proteinExistence type="inferred from homology"/>
<evidence type="ECO:0000256" key="1">
    <source>
        <dbReference type="ARBA" id="ARBA00004167"/>
    </source>
</evidence>
<evidence type="ECO:0000256" key="6">
    <source>
        <dbReference type="ARBA" id="ARBA00022989"/>
    </source>
</evidence>
<reference evidence="9" key="1">
    <citation type="submission" date="2021-01" db="EMBL/GenBank/DDBJ databases">
        <title>A chromosome-scale assembly of European eel, Anguilla anguilla.</title>
        <authorList>
            <person name="Henkel C."/>
            <person name="Jong-Raadsen S.A."/>
            <person name="Dufour S."/>
            <person name="Weltzien F.-A."/>
            <person name="Palstra A.P."/>
            <person name="Pelster B."/>
            <person name="Spaink H.P."/>
            <person name="Van Den Thillart G.E."/>
            <person name="Jansen H."/>
            <person name="Zahm M."/>
            <person name="Klopp C."/>
            <person name="Cedric C."/>
            <person name="Louis A."/>
            <person name="Berthelot C."/>
            <person name="Parey E."/>
            <person name="Roest Crollius H."/>
            <person name="Montfort J."/>
            <person name="Robinson-Rechavi M."/>
            <person name="Bucao C."/>
            <person name="Bouchez O."/>
            <person name="Gislard M."/>
            <person name="Lluch J."/>
            <person name="Milhes M."/>
            <person name="Lampietro C."/>
            <person name="Lopez Roques C."/>
            <person name="Donnadieu C."/>
            <person name="Braasch I."/>
            <person name="Desvignes T."/>
            <person name="Postlethwait J."/>
            <person name="Bobe J."/>
            <person name="Guiguen Y."/>
            <person name="Dirks R."/>
        </authorList>
    </citation>
    <scope>NUCLEOTIDE SEQUENCE</scope>
    <source>
        <strain evidence="9">Tag_6206</strain>
        <tissue evidence="9">Liver</tissue>
    </source>
</reference>
<gene>
    <name evidence="9" type="ORF">ANANG_G00231060</name>
</gene>
<evidence type="ECO:0000256" key="4">
    <source>
        <dbReference type="ARBA" id="ARBA00022679"/>
    </source>
</evidence>
<dbReference type="EC" id="2.4.1.-" evidence="8"/>
<organism evidence="9 10">
    <name type="scientific">Anguilla anguilla</name>
    <name type="common">European freshwater eel</name>
    <name type="synonym">Muraena anguilla</name>
    <dbReference type="NCBI Taxonomy" id="7936"/>
    <lineage>
        <taxon>Eukaryota</taxon>
        <taxon>Metazoa</taxon>
        <taxon>Chordata</taxon>
        <taxon>Craniata</taxon>
        <taxon>Vertebrata</taxon>
        <taxon>Euteleostomi</taxon>
        <taxon>Actinopterygii</taxon>
        <taxon>Neopterygii</taxon>
        <taxon>Teleostei</taxon>
        <taxon>Anguilliformes</taxon>
        <taxon>Anguillidae</taxon>
        <taxon>Anguilla</taxon>
    </lineage>
</organism>
<dbReference type="PANTHER" id="PTHR21461:SF52">
    <property type="entry name" value="GLYCOSYLTRANSFERASE FAMILY 92 PROTEIN"/>
    <property type="match status" value="1"/>
</dbReference>
<comment type="caution">
    <text evidence="9">The sequence shown here is derived from an EMBL/GenBank/DDBJ whole genome shotgun (WGS) entry which is preliminary data.</text>
</comment>
<dbReference type="PANTHER" id="PTHR21461">
    <property type="entry name" value="GLYCOSYLTRANSFERASE FAMILY 92 PROTEIN"/>
    <property type="match status" value="1"/>
</dbReference>